<dbReference type="EMBL" id="JACOIJ010000029">
    <property type="protein sequence ID" value="MBD1430513.1"/>
    <property type="molecule type" value="Genomic_DNA"/>
</dbReference>
<accession>A0ABR7YH25</accession>
<reference evidence="1 2" key="1">
    <citation type="submission" date="2020-08" db="EMBL/GenBank/DDBJ databases">
        <title>Sphingobacterium sp. DN04309 isolated from aquaculture water.</title>
        <authorList>
            <person name="Zhang M."/>
        </authorList>
    </citation>
    <scope>NUCLEOTIDE SEQUENCE [LARGE SCALE GENOMIC DNA]</scope>
    <source>
        <strain evidence="1 2">DN04309</strain>
    </source>
</reference>
<dbReference type="Pfam" id="PF14092">
    <property type="entry name" value="DUF4270"/>
    <property type="match status" value="1"/>
</dbReference>
<evidence type="ECO:0000313" key="2">
    <source>
        <dbReference type="Proteomes" id="UP000651271"/>
    </source>
</evidence>
<gene>
    <name evidence="1" type="ORF">H8B04_13235</name>
</gene>
<evidence type="ECO:0000313" key="1">
    <source>
        <dbReference type="EMBL" id="MBD1430513.1"/>
    </source>
</evidence>
<sequence>MSQFLRFKYLHFLSVVTALSLITSCNKDMSISLDEIDEDIAVTFIDSFTVNTSSYQLNYLPASATSNVLVGKVQSSDLGSVKSTSYLRLMMDSYTDNIPEGAVYDSVNVVLKPNATRYYYGDTTQVQSLAVHKVTQEIVTTNILSSIDSYNAPAYVTGPTIFSNQKFTYENTALGSVQFRPYVNSIDTISIRLNDSFGKDIFDKINTNDYNVNNVEAFHAYLKGIAIVPADNNTAILGLNDTVNVHINYSYIGSDGFKVTGKKILTNYSPSYQYNNIEYDRSGTPFAALNATNRELSFQQTDKKAYIQSGTGLVTKIKMPSLREFMNNENISINKAELVIETESLGQGASPAPKSLMLMVSNKNGLPVNFVPTPFSTTIQEATYVEGNDVGENGKYVFNLIDYIKNINSNRYIDTDLLISTASSSLFSTVNSAKIANENGKPKIKLNIVYTKFK</sequence>
<dbReference type="Proteomes" id="UP000651271">
    <property type="component" value="Unassembled WGS sequence"/>
</dbReference>
<keyword evidence="2" id="KW-1185">Reference proteome</keyword>
<proteinExistence type="predicted"/>
<organism evidence="1 2">
    <name type="scientific">Sphingobacterium litopenaei</name>
    <dbReference type="NCBI Taxonomy" id="2763500"/>
    <lineage>
        <taxon>Bacteria</taxon>
        <taxon>Pseudomonadati</taxon>
        <taxon>Bacteroidota</taxon>
        <taxon>Sphingobacteriia</taxon>
        <taxon>Sphingobacteriales</taxon>
        <taxon>Sphingobacteriaceae</taxon>
        <taxon>Sphingobacterium</taxon>
    </lineage>
</organism>
<protein>
    <submittedName>
        <fullName evidence="1">DUF4270 family protein</fullName>
    </submittedName>
</protein>
<dbReference type="InterPro" id="IPR025366">
    <property type="entry name" value="DUF4270"/>
</dbReference>
<name>A0ABR7YH25_9SPHI</name>
<dbReference type="PROSITE" id="PS51257">
    <property type="entry name" value="PROKAR_LIPOPROTEIN"/>
    <property type="match status" value="1"/>
</dbReference>
<comment type="caution">
    <text evidence="1">The sequence shown here is derived from an EMBL/GenBank/DDBJ whole genome shotgun (WGS) entry which is preliminary data.</text>
</comment>